<organism evidence="4 5">
    <name type="scientific">Glycine soja</name>
    <name type="common">Wild soybean</name>
    <dbReference type="NCBI Taxonomy" id="3848"/>
    <lineage>
        <taxon>Eukaryota</taxon>
        <taxon>Viridiplantae</taxon>
        <taxon>Streptophyta</taxon>
        <taxon>Embryophyta</taxon>
        <taxon>Tracheophyta</taxon>
        <taxon>Spermatophyta</taxon>
        <taxon>Magnoliopsida</taxon>
        <taxon>eudicotyledons</taxon>
        <taxon>Gunneridae</taxon>
        <taxon>Pentapetalae</taxon>
        <taxon>rosids</taxon>
        <taxon>fabids</taxon>
        <taxon>Fabales</taxon>
        <taxon>Fabaceae</taxon>
        <taxon>Papilionoideae</taxon>
        <taxon>50 kb inversion clade</taxon>
        <taxon>NPAAA clade</taxon>
        <taxon>indigoferoid/millettioid clade</taxon>
        <taxon>Phaseoleae</taxon>
        <taxon>Glycine</taxon>
        <taxon>Glycine subgen. Soja</taxon>
    </lineage>
</organism>
<evidence type="ECO:0000256" key="1">
    <source>
        <dbReference type="SAM" id="MobiDB-lite"/>
    </source>
</evidence>
<dbReference type="EMBL" id="QZWG01000014">
    <property type="protein sequence ID" value="RZB67572.1"/>
    <property type="molecule type" value="Genomic_DNA"/>
</dbReference>
<comment type="caution">
    <text evidence="4">The sequence shown here is derived from an EMBL/GenBank/DDBJ whole genome shotgun (WGS) entry which is preliminary data.</text>
</comment>
<name>A0A445H1T6_GLYSO</name>
<evidence type="ECO:0000313" key="3">
    <source>
        <dbReference type="EMBL" id="RZB67572.1"/>
    </source>
</evidence>
<proteinExistence type="predicted"/>
<dbReference type="AlphaFoldDB" id="A0A445H1T6"/>
<accession>A0A445H1T6</accession>
<keyword evidence="5" id="KW-1185">Reference proteome</keyword>
<feature type="signal peptide" evidence="2">
    <location>
        <begin position="1"/>
        <end position="17"/>
    </location>
</feature>
<dbReference type="EMBL" id="QZWG01000014">
    <property type="protein sequence ID" value="RZB67573.1"/>
    <property type="molecule type" value="Genomic_DNA"/>
</dbReference>
<evidence type="ECO:0000313" key="4">
    <source>
        <dbReference type="EMBL" id="RZB67573.1"/>
    </source>
</evidence>
<protein>
    <submittedName>
        <fullName evidence="3">Polyadenylate-binding protein-interacting protein 2 isoform B</fullName>
    </submittedName>
    <submittedName>
        <fullName evidence="4">Polyadenylate-binding protein-interacting protein 2 isoform C</fullName>
    </submittedName>
</protein>
<evidence type="ECO:0000313" key="5">
    <source>
        <dbReference type="Proteomes" id="UP000289340"/>
    </source>
</evidence>
<evidence type="ECO:0000256" key="2">
    <source>
        <dbReference type="SAM" id="SignalP"/>
    </source>
</evidence>
<feature type="region of interest" description="Disordered" evidence="1">
    <location>
        <begin position="121"/>
        <end position="150"/>
    </location>
</feature>
<keyword evidence="2" id="KW-0732">Signal</keyword>
<reference evidence="4 5" key="1">
    <citation type="submission" date="2018-09" db="EMBL/GenBank/DDBJ databases">
        <title>A high-quality reference genome of wild soybean provides a powerful tool to mine soybean genomes.</title>
        <authorList>
            <person name="Xie M."/>
            <person name="Chung C.Y.L."/>
            <person name="Li M.-W."/>
            <person name="Wong F.-L."/>
            <person name="Chan T.-F."/>
            <person name="Lam H.-M."/>
        </authorList>
    </citation>
    <scope>NUCLEOTIDE SEQUENCE [LARGE SCALE GENOMIC DNA]</scope>
    <source>
        <strain evidence="5">cv. W05</strain>
        <tissue evidence="4">Hypocotyl of etiolated seedlings</tissue>
    </source>
</reference>
<gene>
    <name evidence="4" type="ORF">D0Y65_037773</name>
</gene>
<feature type="chain" id="PRO_5033431892" evidence="2">
    <location>
        <begin position="18"/>
        <end position="150"/>
    </location>
</feature>
<dbReference type="Proteomes" id="UP000289340">
    <property type="component" value="Chromosome 14"/>
</dbReference>
<sequence length="150" mass="15602">MMIFATLVFLSVHSSFLEKLQQRWHASFFDDEFPVTVVVASKGDEGSGCVGTFVQGSTGEKNGDLFPDEAENGLVGGDGREAQVLVVALVGGGTWDARRGRCCSWRPGGGGPPTSQFWISAPDIPVGNSGPLPQASKPGPPFVSGSPGPP</sequence>